<dbReference type="SMART" id="SM00028">
    <property type="entry name" value="TPR"/>
    <property type="match status" value="5"/>
</dbReference>
<dbReference type="Proteomes" id="UP000391834">
    <property type="component" value="Unassembled WGS sequence"/>
</dbReference>
<comment type="caution">
    <text evidence="3">The sequence shown here is derived from an EMBL/GenBank/DDBJ whole genome shotgun (WGS) entry which is preliminary data.</text>
</comment>
<evidence type="ECO:0000256" key="2">
    <source>
        <dbReference type="SAM" id="MobiDB-lite"/>
    </source>
</evidence>
<gene>
    <name evidence="3" type="ORF">PbJCM13498_18090</name>
</gene>
<dbReference type="Pfam" id="PF13181">
    <property type="entry name" value="TPR_8"/>
    <property type="match status" value="1"/>
</dbReference>
<reference evidence="3 4" key="1">
    <citation type="submission" date="2019-10" db="EMBL/GenBank/DDBJ databases">
        <title>Prolixibacter strains distinguished by the presence of nitrate reductase genes were adept at nitrate-dependent anaerobic corrosion of metallic iron and carbon steel.</title>
        <authorList>
            <person name="Iino T."/>
            <person name="Shono N."/>
            <person name="Ito K."/>
            <person name="Nakamura R."/>
            <person name="Sueoka K."/>
            <person name="Harayama S."/>
            <person name="Ohkuma M."/>
        </authorList>
    </citation>
    <scope>NUCLEOTIDE SEQUENCE [LARGE SCALE GENOMIC DNA]</scope>
    <source>
        <strain evidence="3 4">JCM 13498</strain>
    </source>
</reference>
<feature type="region of interest" description="Disordered" evidence="2">
    <location>
        <begin position="1078"/>
        <end position="1107"/>
    </location>
</feature>
<keyword evidence="1" id="KW-0175">Coiled coil</keyword>
<organism evidence="3 4">
    <name type="scientific">Prolixibacter bellariivorans</name>
    <dbReference type="NCBI Taxonomy" id="314319"/>
    <lineage>
        <taxon>Bacteria</taxon>
        <taxon>Pseudomonadati</taxon>
        <taxon>Bacteroidota</taxon>
        <taxon>Bacteroidia</taxon>
        <taxon>Marinilabiliales</taxon>
        <taxon>Prolixibacteraceae</taxon>
        <taxon>Prolixibacter</taxon>
    </lineage>
</organism>
<dbReference type="EMBL" id="BLAX01000001">
    <property type="protein sequence ID" value="GET32946.1"/>
    <property type="molecule type" value="Genomic_DNA"/>
</dbReference>
<dbReference type="PANTHER" id="PTHR12558">
    <property type="entry name" value="CELL DIVISION CYCLE 16,23,27"/>
    <property type="match status" value="1"/>
</dbReference>
<dbReference type="PANTHER" id="PTHR12558:SF13">
    <property type="entry name" value="CELL DIVISION CYCLE PROTEIN 27 HOMOLOG"/>
    <property type="match status" value="1"/>
</dbReference>
<dbReference type="SUPFAM" id="SSF48452">
    <property type="entry name" value="TPR-like"/>
    <property type="match status" value="2"/>
</dbReference>
<dbReference type="Gene3D" id="1.25.40.10">
    <property type="entry name" value="Tetratricopeptide repeat domain"/>
    <property type="match status" value="4"/>
</dbReference>
<evidence type="ECO:0000313" key="4">
    <source>
        <dbReference type="Proteomes" id="UP000391834"/>
    </source>
</evidence>
<evidence type="ECO:0000256" key="1">
    <source>
        <dbReference type="SAM" id="Coils"/>
    </source>
</evidence>
<dbReference type="Pfam" id="PF13432">
    <property type="entry name" value="TPR_16"/>
    <property type="match status" value="1"/>
</dbReference>
<name>A0A5M4AZA0_9BACT</name>
<evidence type="ECO:0000313" key="3">
    <source>
        <dbReference type="EMBL" id="GET32946.1"/>
    </source>
</evidence>
<keyword evidence="4" id="KW-1185">Reference proteome</keyword>
<sequence length="1233" mass="143700">MLKEKLLKLNIRYIFILFAVSGFMLGCSTSKNTVVSRAYNNLTSHYNIYFNAKESVKSGLDQVDQTVKNEYTHILPLYKTSEKDAAGAARSTMDVAIMKCSKLITQHSITKKPRRRSNRSERYKEFASKTEFNKWVDDTYLLMGRAYFYKHDYYRAIENFSYVIRNFSKEPIRYEAYLWLARAYNEDGQFSNARNIFDLLQGDPNFPKKLLKDFELVQTDYFMKQAEYKQAIPHLKSALNNRFPREKKLRYNYILAQLYAETDQQASAVAYYRKVIKMHPPYEMAFNARINRAEEYTGAGSAADLKKQLRRMLRDEKNEEFRDRIYYAMGKVAMKEGMKAEAIDDYRKSAVYSKENNDQRAETCLTLARIYFEDENYVSSQSYYDSALVVIDNNYPGYDEISSRAASLGRLVTNLNTITREDSLQRLAQMTTADRNALIDSWISKINEEEARKREEARNQQLTQNYYRYNQRRNTIQGSNDGSWYFYNPTTVGIGKEEFRRIWGKRKLEDNWRRLNKTQLSVSETDQIAEETQSDSTQVTVQRISDPRQRDYYLQDVPLTDSLMAASNDRLMLAYYNAARIYRSEFNDYQRSVELLEQLDQKFPGGSLELMSWFDLYQIYKTQEQTADAAKYEQLIVAKYPNSKYARFLKDPNYFVTLEAQRDSMNRMYSKAFSLYQDRDFKGATEKARQLLAMHPDTNLVAKTRFLEIVSEGTQQARKLFADSLKAYIAAYPHAETLPLANKIYGLLQDSTLADYQKMLAEGYIHQNIQNPEVVDEENQKNDEFGGKFSYKEDVFHYFVIVFPRQAKVDVNRLIFDIANYDIDYYTQQDFDIEKVNLNARSEMVVVRSLPDKEEGLIYFRSIIRKRKVFETLKGVEYVNFIASSPNYRTLLADHDYHEYLKFFMKNYSRYISSDFPQDELANPEELLAKARKQEEPEEKGQFVMVKPTVDPNRYHRTADEAHQFVLIPENTQQNLQPLQELFAAFDSTNYAGLNLKVVKGTVSGKPALIVTGLTGETAARDYFGKVVKTRELFAPLTGGNYRNFYISDTNLKLLEKKRDIDGYMDFFSRAYLGRIPQPRKTETKPKPKQEQKATETVAPEAKQVPSYNGPYDTNLGDDNRFILVFQAEGVDVAALQSGFEKFNQDNFGSDKIKVQTESLDGNRTMLVVSGLGGKESAMIYFRKVIASRPLFTPLDNREYRNFVISAANERILKEKKNLTPYLEFFGQFYLKN</sequence>
<proteinExistence type="predicted"/>
<dbReference type="Pfam" id="PF13174">
    <property type="entry name" value="TPR_6"/>
    <property type="match status" value="1"/>
</dbReference>
<dbReference type="InterPro" id="IPR019734">
    <property type="entry name" value="TPR_rpt"/>
</dbReference>
<dbReference type="InterPro" id="IPR011990">
    <property type="entry name" value="TPR-like_helical_dom_sf"/>
</dbReference>
<accession>A0A5M4AZA0</accession>
<feature type="coiled-coil region" evidence="1">
    <location>
        <begin position="445"/>
        <end position="472"/>
    </location>
</feature>
<dbReference type="PROSITE" id="PS51257">
    <property type="entry name" value="PROKAR_LIPOPROTEIN"/>
    <property type="match status" value="1"/>
</dbReference>
<feature type="compositionally biased region" description="Basic and acidic residues" evidence="2">
    <location>
        <begin position="1080"/>
        <end position="1094"/>
    </location>
</feature>
<dbReference type="AlphaFoldDB" id="A0A5M4AZA0"/>
<protein>
    <submittedName>
        <fullName evidence="3">Uncharacterized protein</fullName>
    </submittedName>
</protein>